<dbReference type="PANTHER" id="PTHR17490:SF16">
    <property type="entry name" value="THREONYLCARBAMOYL-AMP SYNTHASE"/>
    <property type="match status" value="1"/>
</dbReference>
<gene>
    <name evidence="13" type="ORF">UFOPK3547_01061</name>
</gene>
<dbReference type="GO" id="GO:0003725">
    <property type="term" value="F:double-stranded RNA binding"/>
    <property type="evidence" value="ECO:0007669"/>
    <property type="project" value="InterPro"/>
</dbReference>
<keyword evidence="6" id="KW-0819">tRNA processing</keyword>
<feature type="domain" description="YrdC-like" evidence="12">
    <location>
        <begin position="3"/>
        <end position="197"/>
    </location>
</feature>
<evidence type="ECO:0000256" key="9">
    <source>
        <dbReference type="ARBA" id="ARBA00022840"/>
    </source>
</evidence>
<keyword evidence="8" id="KW-0547">Nucleotide-binding</keyword>
<evidence type="ECO:0000256" key="8">
    <source>
        <dbReference type="ARBA" id="ARBA00022741"/>
    </source>
</evidence>
<dbReference type="InterPro" id="IPR017945">
    <property type="entry name" value="DHBP_synth_RibB-like_a/b_dom"/>
</dbReference>
<sequence length="207" mass="21453">MSAPLTAAQIEVFERCLSVGGVAVFPSDTVYGVACDPAERRAVMRLYALKRRPLEVPSAVMFFALDSALASLPEIGPRTKDALCALLPGAVTLLIDNPAGRFPLACGGEPATLGLRVPELGPELAALSAVQWPVLQSSANGSGEPAPRSIEELAEDFQAEVDLVLDGGPLSGTSSTIVDLRGYEADGSWSVVREGPVGPGQLGEILG</sequence>
<comment type="similarity">
    <text evidence="2">Belongs to the SUA5 family.</text>
</comment>
<evidence type="ECO:0000256" key="7">
    <source>
        <dbReference type="ARBA" id="ARBA00022695"/>
    </source>
</evidence>
<dbReference type="Gene3D" id="3.90.870.10">
    <property type="entry name" value="DHBP synthase"/>
    <property type="match status" value="1"/>
</dbReference>
<comment type="catalytic activity">
    <reaction evidence="11">
        <text>L-threonine + hydrogencarbonate + ATP = L-threonylcarbamoyladenylate + diphosphate + H2O</text>
        <dbReference type="Rhea" id="RHEA:36407"/>
        <dbReference type="ChEBI" id="CHEBI:15377"/>
        <dbReference type="ChEBI" id="CHEBI:17544"/>
        <dbReference type="ChEBI" id="CHEBI:30616"/>
        <dbReference type="ChEBI" id="CHEBI:33019"/>
        <dbReference type="ChEBI" id="CHEBI:57926"/>
        <dbReference type="ChEBI" id="CHEBI:73682"/>
        <dbReference type="EC" id="2.7.7.87"/>
    </reaction>
</comment>
<reference evidence="13" key="1">
    <citation type="submission" date="2020-05" db="EMBL/GenBank/DDBJ databases">
        <authorList>
            <person name="Chiriac C."/>
            <person name="Salcher M."/>
            <person name="Ghai R."/>
            <person name="Kavagutti S V."/>
        </authorList>
    </citation>
    <scope>NUCLEOTIDE SEQUENCE</scope>
</reference>
<dbReference type="EC" id="2.7.7.87" evidence="3"/>
<dbReference type="InterPro" id="IPR006070">
    <property type="entry name" value="Sua5-like_dom"/>
</dbReference>
<dbReference type="InterPro" id="IPR050156">
    <property type="entry name" value="TC-AMP_synthase_SUA5"/>
</dbReference>
<protein>
    <recommendedName>
        <fullName evidence="10">L-threonylcarbamoyladenylate synthase</fullName>
        <ecNumber evidence="3">2.7.7.87</ecNumber>
    </recommendedName>
    <alternativeName>
        <fullName evidence="10">L-threonylcarbamoyladenylate synthase</fullName>
    </alternativeName>
</protein>
<dbReference type="EMBL" id="CAESAN010000085">
    <property type="protein sequence ID" value="CAB4345236.1"/>
    <property type="molecule type" value="Genomic_DNA"/>
</dbReference>
<keyword evidence="5" id="KW-0808">Transferase</keyword>
<evidence type="ECO:0000256" key="6">
    <source>
        <dbReference type="ARBA" id="ARBA00022694"/>
    </source>
</evidence>
<evidence type="ECO:0000256" key="5">
    <source>
        <dbReference type="ARBA" id="ARBA00022679"/>
    </source>
</evidence>
<dbReference type="GO" id="GO:0006450">
    <property type="term" value="P:regulation of translational fidelity"/>
    <property type="evidence" value="ECO:0007669"/>
    <property type="project" value="TreeGrafter"/>
</dbReference>
<evidence type="ECO:0000256" key="2">
    <source>
        <dbReference type="ARBA" id="ARBA00007663"/>
    </source>
</evidence>
<comment type="subcellular location">
    <subcellularLocation>
        <location evidence="1">Cytoplasm</location>
    </subcellularLocation>
</comment>
<accession>A0A6J5ZVF3</accession>
<evidence type="ECO:0000256" key="4">
    <source>
        <dbReference type="ARBA" id="ARBA00022490"/>
    </source>
</evidence>
<dbReference type="GO" id="GO:0008033">
    <property type="term" value="P:tRNA processing"/>
    <property type="evidence" value="ECO:0007669"/>
    <property type="project" value="UniProtKB-KW"/>
</dbReference>
<dbReference type="SUPFAM" id="SSF55821">
    <property type="entry name" value="YrdC/RibB"/>
    <property type="match status" value="1"/>
</dbReference>
<keyword evidence="7" id="KW-0548">Nucleotidyltransferase</keyword>
<evidence type="ECO:0000256" key="11">
    <source>
        <dbReference type="ARBA" id="ARBA00048366"/>
    </source>
</evidence>
<evidence type="ECO:0000256" key="3">
    <source>
        <dbReference type="ARBA" id="ARBA00012584"/>
    </source>
</evidence>
<evidence type="ECO:0000313" key="13">
    <source>
        <dbReference type="EMBL" id="CAB4345236.1"/>
    </source>
</evidence>
<dbReference type="GO" id="GO:0005524">
    <property type="term" value="F:ATP binding"/>
    <property type="evidence" value="ECO:0007669"/>
    <property type="project" value="UniProtKB-KW"/>
</dbReference>
<name>A0A6J5ZVF3_9ZZZZ</name>
<evidence type="ECO:0000256" key="1">
    <source>
        <dbReference type="ARBA" id="ARBA00004496"/>
    </source>
</evidence>
<organism evidence="13">
    <name type="scientific">freshwater metagenome</name>
    <dbReference type="NCBI Taxonomy" id="449393"/>
    <lineage>
        <taxon>unclassified sequences</taxon>
        <taxon>metagenomes</taxon>
        <taxon>ecological metagenomes</taxon>
    </lineage>
</organism>
<dbReference type="GO" id="GO:0000049">
    <property type="term" value="F:tRNA binding"/>
    <property type="evidence" value="ECO:0007669"/>
    <property type="project" value="TreeGrafter"/>
</dbReference>
<dbReference type="GO" id="GO:0005737">
    <property type="term" value="C:cytoplasm"/>
    <property type="evidence" value="ECO:0007669"/>
    <property type="project" value="UniProtKB-SubCell"/>
</dbReference>
<dbReference type="Pfam" id="PF01300">
    <property type="entry name" value="Sua5_yciO_yrdC"/>
    <property type="match status" value="1"/>
</dbReference>
<keyword evidence="4" id="KW-0963">Cytoplasm</keyword>
<evidence type="ECO:0000256" key="10">
    <source>
        <dbReference type="ARBA" id="ARBA00029774"/>
    </source>
</evidence>
<dbReference type="PANTHER" id="PTHR17490">
    <property type="entry name" value="SUA5"/>
    <property type="match status" value="1"/>
</dbReference>
<dbReference type="PROSITE" id="PS51163">
    <property type="entry name" value="YRDC"/>
    <property type="match status" value="1"/>
</dbReference>
<dbReference type="AlphaFoldDB" id="A0A6J5ZVF3"/>
<evidence type="ECO:0000259" key="12">
    <source>
        <dbReference type="PROSITE" id="PS51163"/>
    </source>
</evidence>
<keyword evidence="9" id="KW-0067">ATP-binding</keyword>
<proteinExistence type="inferred from homology"/>
<dbReference type="GO" id="GO:0061710">
    <property type="term" value="F:L-threonylcarbamoyladenylate synthase"/>
    <property type="evidence" value="ECO:0007669"/>
    <property type="project" value="UniProtKB-EC"/>
</dbReference>